<dbReference type="PANTHER" id="PTHR30483:SF6">
    <property type="entry name" value="PERIPLASMIC BINDING PROTEIN OF ABC TRANSPORTER FOR NATURAL AMINO ACIDS"/>
    <property type="match status" value="1"/>
</dbReference>
<comment type="similarity">
    <text evidence="1">Belongs to the leucine-binding protein family.</text>
</comment>
<keyword evidence="6" id="KW-1185">Reference proteome</keyword>
<evidence type="ECO:0000256" key="1">
    <source>
        <dbReference type="ARBA" id="ARBA00010062"/>
    </source>
</evidence>
<evidence type="ECO:0000259" key="4">
    <source>
        <dbReference type="Pfam" id="PF13458"/>
    </source>
</evidence>
<accession>A0A926F9A2</accession>
<dbReference type="EMBL" id="JACRTE010000014">
    <property type="protein sequence ID" value="MBC8597086.1"/>
    <property type="molecule type" value="Genomic_DNA"/>
</dbReference>
<dbReference type="CDD" id="cd06347">
    <property type="entry name" value="PBP1_ABC_LivK_ligand_binding-like"/>
    <property type="match status" value="1"/>
</dbReference>
<dbReference type="InterPro" id="IPR051010">
    <property type="entry name" value="BCAA_transport"/>
</dbReference>
<dbReference type="InterPro" id="IPR028081">
    <property type="entry name" value="Leu-bd"/>
</dbReference>
<dbReference type="InterPro" id="IPR028082">
    <property type="entry name" value="Peripla_BP_I"/>
</dbReference>
<evidence type="ECO:0000313" key="5">
    <source>
        <dbReference type="EMBL" id="MBC8597086.1"/>
    </source>
</evidence>
<reference evidence="5" key="1">
    <citation type="submission" date="2020-08" db="EMBL/GenBank/DDBJ databases">
        <title>Genome public.</title>
        <authorList>
            <person name="Liu C."/>
            <person name="Sun Q."/>
        </authorList>
    </citation>
    <scope>NUCLEOTIDE SEQUENCE</scope>
    <source>
        <strain evidence="5">NSJ-50</strain>
    </source>
</reference>
<dbReference type="PANTHER" id="PTHR30483">
    <property type="entry name" value="LEUCINE-SPECIFIC-BINDING PROTEIN"/>
    <property type="match status" value="1"/>
</dbReference>
<evidence type="ECO:0000313" key="6">
    <source>
        <dbReference type="Proteomes" id="UP000647416"/>
    </source>
</evidence>
<evidence type="ECO:0000256" key="3">
    <source>
        <dbReference type="SAM" id="SignalP"/>
    </source>
</evidence>
<dbReference type="RefSeq" id="WP_178347763.1">
    <property type="nucleotide sequence ID" value="NZ_JACRTE010000014.1"/>
</dbReference>
<dbReference type="PROSITE" id="PS51257">
    <property type="entry name" value="PROKAR_LIPOPROTEIN"/>
    <property type="match status" value="1"/>
</dbReference>
<feature type="signal peptide" evidence="3">
    <location>
        <begin position="1"/>
        <end position="18"/>
    </location>
</feature>
<dbReference type="AlphaFoldDB" id="A0A926F9A2"/>
<feature type="chain" id="PRO_5039093137" evidence="3">
    <location>
        <begin position="19"/>
        <end position="397"/>
    </location>
</feature>
<keyword evidence="2 3" id="KW-0732">Signal</keyword>
<sequence>MKKLLSVVLALTLVLSLAACGGSSNGGTDGDTIKIGVFEPTTGENGGGGVQEVLGVRYANSIRPSVTIDGKEYKIELVEVDNQSDKTAAVTAAQSLVSSGVKAVIGSYGSGVSIAAGSTFAEAKIPAVGCSCTNPQVTLGNDYYFRVCFLDPFQGTVMANYAGVTKGLKKAAVICQNGDDYSTGLASYFKKAFPGEIVYEGTYNTNESDFNAILTAAKATNPDVYFVPSSIATAGLFIKQARELGVTAPIMAGDTWENETIIKNAGAENCEGVTFSTFFDEKDSSAKEFVDGFVKYLNSSAENLKLNGGSDGVAAVSALGFDSYNVILDAIEAAKSTDSQAIRDALTTLDTTGVTGSLAFDENGDAKKDKAYIKVIENGAFKFIGTQLTDGKFTPVE</sequence>
<dbReference type="Proteomes" id="UP000647416">
    <property type="component" value="Unassembled WGS sequence"/>
</dbReference>
<proteinExistence type="inferred from homology"/>
<evidence type="ECO:0000256" key="2">
    <source>
        <dbReference type="ARBA" id="ARBA00022729"/>
    </source>
</evidence>
<dbReference type="Pfam" id="PF13458">
    <property type="entry name" value="Peripla_BP_6"/>
    <property type="match status" value="1"/>
</dbReference>
<comment type="caution">
    <text evidence="5">The sequence shown here is derived from an EMBL/GenBank/DDBJ whole genome shotgun (WGS) entry which is preliminary data.</text>
</comment>
<dbReference type="Gene3D" id="3.40.50.2300">
    <property type="match status" value="2"/>
</dbReference>
<organism evidence="5 6">
    <name type="scientific">Qingrenia yutianensis</name>
    <dbReference type="NCBI Taxonomy" id="2763676"/>
    <lineage>
        <taxon>Bacteria</taxon>
        <taxon>Bacillati</taxon>
        <taxon>Bacillota</taxon>
        <taxon>Clostridia</taxon>
        <taxon>Eubacteriales</taxon>
        <taxon>Oscillospiraceae</taxon>
        <taxon>Qingrenia</taxon>
    </lineage>
</organism>
<dbReference type="SUPFAM" id="SSF53822">
    <property type="entry name" value="Periplasmic binding protein-like I"/>
    <property type="match status" value="1"/>
</dbReference>
<protein>
    <submittedName>
        <fullName evidence="5">ABC transporter substrate-binding protein</fullName>
    </submittedName>
</protein>
<name>A0A926F9A2_9FIRM</name>
<gene>
    <name evidence="5" type="ORF">H8706_09430</name>
</gene>
<feature type="domain" description="Leucine-binding protein" evidence="4">
    <location>
        <begin position="32"/>
        <end position="373"/>
    </location>
</feature>